<dbReference type="Gene3D" id="3.90.1410.10">
    <property type="entry name" value="set domain protein methyltransferase, domain 1"/>
    <property type="match status" value="1"/>
</dbReference>
<accession>A0A7S0NSZ4</accession>
<dbReference type="GO" id="GO:0016279">
    <property type="term" value="F:protein-lysine N-methyltransferase activity"/>
    <property type="evidence" value="ECO:0007669"/>
    <property type="project" value="TreeGrafter"/>
</dbReference>
<dbReference type="InterPro" id="IPR001214">
    <property type="entry name" value="SET_dom"/>
</dbReference>
<dbReference type="CDD" id="cd10527">
    <property type="entry name" value="SET_LSMT"/>
    <property type="match status" value="1"/>
</dbReference>
<evidence type="ECO:0000259" key="1">
    <source>
        <dbReference type="PROSITE" id="PS50280"/>
    </source>
</evidence>
<dbReference type="AlphaFoldDB" id="A0A7S0NSZ4"/>
<evidence type="ECO:0000313" key="2">
    <source>
        <dbReference type="EMBL" id="CAD8531228.1"/>
    </source>
</evidence>
<dbReference type="PANTHER" id="PTHR13271">
    <property type="entry name" value="UNCHARACTERIZED PUTATIVE METHYLTRANSFERASE"/>
    <property type="match status" value="1"/>
</dbReference>
<reference evidence="2" key="1">
    <citation type="submission" date="2021-01" db="EMBL/GenBank/DDBJ databases">
        <authorList>
            <person name="Corre E."/>
            <person name="Pelletier E."/>
            <person name="Niang G."/>
            <person name="Scheremetjew M."/>
            <person name="Finn R."/>
            <person name="Kale V."/>
            <person name="Holt S."/>
            <person name="Cochrane G."/>
            <person name="Meng A."/>
            <person name="Brown T."/>
            <person name="Cohen L."/>
        </authorList>
    </citation>
    <scope>NUCLEOTIDE SEQUENCE</scope>
    <source>
        <strain evidence="2">RCC1130</strain>
    </source>
</reference>
<gene>
    <name evidence="2" type="ORF">CLEP1334_LOCUS6480</name>
</gene>
<proteinExistence type="predicted"/>
<dbReference type="Pfam" id="PF00856">
    <property type="entry name" value="SET"/>
    <property type="match status" value="1"/>
</dbReference>
<dbReference type="InterPro" id="IPR050600">
    <property type="entry name" value="SETD3_SETD6_MTase"/>
</dbReference>
<dbReference type="PROSITE" id="PS50280">
    <property type="entry name" value="SET"/>
    <property type="match status" value="1"/>
</dbReference>
<organism evidence="2">
    <name type="scientific">Calcidiscus leptoporus</name>
    <dbReference type="NCBI Taxonomy" id="127549"/>
    <lineage>
        <taxon>Eukaryota</taxon>
        <taxon>Haptista</taxon>
        <taxon>Haptophyta</taxon>
        <taxon>Prymnesiophyceae</taxon>
        <taxon>Coccolithales</taxon>
        <taxon>Calcidiscaceae</taxon>
        <taxon>Calcidiscus</taxon>
    </lineage>
</organism>
<dbReference type="SUPFAM" id="SSF82199">
    <property type="entry name" value="SET domain"/>
    <property type="match status" value="1"/>
</dbReference>
<name>A0A7S0NSZ4_9EUKA</name>
<dbReference type="EMBL" id="HBER01013014">
    <property type="protein sequence ID" value="CAD8531228.1"/>
    <property type="molecule type" value="Transcribed_RNA"/>
</dbReference>
<dbReference type="InterPro" id="IPR046341">
    <property type="entry name" value="SET_dom_sf"/>
</dbReference>
<sequence length="443" mass="47520">MSSARADAQAALFDMLLRQAEGRPPRVTLQGGRGESGRGLFSTADLDAGEEILRVPSELCLTAHRSGVIGGLIGQTDAMVDAAGDLRDEVGEEAFNQGATWDVRLALAVFEATAGCGGPFWDEYRRLLPLPPFATAAASLPPVLLEELQDPVLQKRGLAKDALLRELYPSLATHSVHPVTSSYAAMDAPLELVPLPLQWTYSLVVSRCFAMADEDTFAFVPFLDMCQHSASPSANFTSSDGDFVLSTLRRMQAGEAVTISYDGDAYDSRRMFELYGFVPAHGNARDAQLLSAAVAEAAAAATTSSAPSDTLRDRSAAAAAAAAATTERSEMDVTALQLLLRAMDAHRDSAHATPARLAAVFDALTEPASSSPEAFYHGVCWQRQEWPTAIDDDLQEALAGQRGEADRDQRVDAVLSYRLARKKQLALAEDVLRTFLELQSAEG</sequence>
<feature type="domain" description="SET" evidence="1">
    <location>
        <begin position="25"/>
        <end position="262"/>
    </location>
</feature>
<protein>
    <recommendedName>
        <fullName evidence="1">SET domain-containing protein</fullName>
    </recommendedName>
</protein>
<dbReference type="PANTHER" id="PTHR13271:SF154">
    <property type="entry name" value="GRIP DOMAIN-CONTAINING PROTEIN"/>
    <property type="match status" value="1"/>
</dbReference>